<evidence type="ECO:0000256" key="1">
    <source>
        <dbReference type="SAM" id="MobiDB-lite"/>
    </source>
</evidence>
<evidence type="ECO:0000313" key="3">
    <source>
        <dbReference type="Proteomes" id="UP000432015"/>
    </source>
</evidence>
<gene>
    <name evidence="2" type="ORF">GNZ18_23910</name>
</gene>
<feature type="compositionally biased region" description="Low complexity" evidence="1">
    <location>
        <begin position="1"/>
        <end position="15"/>
    </location>
</feature>
<protein>
    <submittedName>
        <fullName evidence="2">Uncharacterized protein</fullName>
    </submittedName>
</protein>
<sequence length="55" mass="5613">MRPCPSSGTASSAVAGGPGRAGSSRERAQDEDGDQEGQATRASDWLLRTPIVPAT</sequence>
<dbReference type="Proteomes" id="UP000432015">
    <property type="component" value="Unassembled WGS sequence"/>
</dbReference>
<reference evidence="2 3" key="1">
    <citation type="submission" date="2019-11" db="EMBL/GenBank/DDBJ databases">
        <authorList>
            <person name="Cao P."/>
        </authorList>
    </citation>
    <scope>NUCLEOTIDE SEQUENCE [LARGE SCALE GENOMIC DNA]</scope>
    <source>
        <strain evidence="2 3">NEAU-AAG5</strain>
    </source>
</reference>
<accession>A0A7K1L5C0</accession>
<name>A0A7K1L5C0_9ACTN</name>
<dbReference type="AlphaFoldDB" id="A0A7K1L5C0"/>
<proteinExistence type="predicted"/>
<dbReference type="EMBL" id="WOFH01000008">
    <property type="protein sequence ID" value="MUN39617.1"/>
    <property type="molecule type" value="Genomic_DNA"/>
</dbReference>
<keyword evidence="3" id="KW-1185">Reference proteome</keyword>
<evidence type="ECO:0000313" key="2">
    <source>
        <dbReference type="EMBL" id="MUN39617.1"/>
    </source>
</evidence>
<organism evidence="2 3">
    <name type="scientific">Actinomadura litoris</name>
    <dbReference type="NCBI Taxonomy" id="2678616"/>
    <lineage>
        <taxon>Bacteria</taxon>
        <taxon>Bacillati</taxon>
        <taxon>Actinomycetota</taxon>
        <taxon>Actinomycetes</taxon>
        <taxon>Streptosporangiales</taxon>
        <taxon>Thermomonosporaceae</taxon>
        <taxon>Actinomadura</taxon>
    </lineage>
</organism>
<comment type="caution">
    <text evidence="2">The sequence shown here is derived from an EMBL/GenBank/DDBJ whole genome shotgun (WGS) entry which is preliminary data.</text>
</comment>
<feature type="region of interest" description="Disordered" evidence="1">
    <location>
        <begin position="1"/>
        <end position="55"/>
    </location>
</feature>